<evidence type="ECO:0000256" key="1">
    <source>
        <dbReference type="ARBA" id="ARBA00004651"/>
    </source>
</evidence>
<dbReference type="SUPFAM" id="SSF103481">
    <property type="entry name" value="Multidrug resistance efflux transporter EmrE"/>
    <property type="match status" value="2"/>
</dbReference>
<evidence type="ECO:0000259" key="8">
    <source>
        <dbReference type="Pfam" id="PF00892"/>
    </source>
</evidence>
<evidence type="ECO:0000313" key="9">
    <source>
        <dbReference type="EMBL" id="SPW23983.1"/>
    </source>
</evidence>
<proteinExistence type="inferred from homology"/>
<evidence type="ECO:0000256" key="4">
    <source>
        <dbReference type="ARBA" id="ARBA00022692"/>
    </source>
</evidence>
<protein>
    <submittedName>
        <fullName evidence="9">DMT family permease</fullName>
    </submittedName>
</protein>
<dbReference type="InterPro" id="IPR050638">
    <property type="entry name" value="AA-Vitamin_Transporters"/>
</dbReference>
<dbReference type="InterPro" id="IPR037185">
    <property type="entry name" value="EmrE-like"/>
</dbReference>
<dbReference type="PANTHER" id="PTHR32322:SF18">
    <property type="entry name" value="S-ADENOSYLMETHIONINE_S-ADENOSYLHOMOCYSTEINE TRANSPORTER"/>
    <property type="match status" value="1"/>
</dbReference>
<feature type="transmembrane region" description="Helical" evidence="7">
    <location>
        <begin position="93"/>
        <end position="111"/>
    </location>
</feature>
<evidence type="ECO:0000256" key="6">
    <source>
        <dbReference type="ARBA" id="ARBA00023136"/>
    </source>
</evidence>
<evidence type="ECO:0000256" key="5">
    <source>
        <dbReference type="ARBA" id="ARBA00022989"/>
    </source>
</evidence>
<feature type="domain" description="EamA" evidence="8">
    <location>
        <begin position="145"/>
        <end position="277"/>
    </location>
</feature>
<dbReference type="PANTHER" id="PTHR32322">
    <property type="entry name" value="INNER MEMBRANE TRANSPORTER"/>
    <property type="match status" value="1"/>
</dbReference>
<feature type="transmembrane region" description="Helical" evidence="7">
    <location>
        <begin position="235"/>
        <end position="255"/>
    </location>
</feature>
<dbReference type="EMBL" id="UARK01000001">
    <property type="protein sequence ID" value="SPW23983.1"/>
    <property type="molecule type" value="Genomic_DNA"/>
</dbReference>
<feature type="transmembrane region" description="Helical" evidence="7">
    <location>
        <begin position="261"/>
        <end position="279"/>
    </location>
</feature>
<feature type="transmembrane region" description="Helical" evidence="7">
    <location>
        <begin position="118"/>
        <end position="137"/>
    </location>
</feature>
<sequence>MRQSHKVTGILLVFGSCVSLQFGAALAMSLFPLVGPWTTTLCRLFLSGLLLTLVMHPQAHQWSRSQWVSVAFFGLSLGIMNAFFYVAISHIPLGTAVTIEFIGPLVLSAVLSHSIRDVLWVGLAMVGVGLFGVERLLGLSSLHPIGVVCALGAGLFWALYILAADNAGKKVTGTGVIAIVLLIGSLPSTPLGMANLFMVATDAHLLLLAIGTAILASLVPYTLEFLALRRLPPSTFGILLCMEPAVAATAGWLLLNQHMGVLGMLAVCLVVSACVGTATSKS</sequence>
<dbReference type="InterPro" id="IPR000620">
    <property type="entry name" value="EamA_dom"/>
</dbReference>
<evidence type="ECO:0000256" key="3">
    <source>
        <dbReference type="ARBA" id="ARBA00022475"/>
    </source>
</evidence>
<reference evidence="9 10" key="1">
    <citation type="submission" date="2018-06" db="EMBL/GenBank/DDBJ databases">
        <authorList>
            <consortium name="Pathogen Informatics"/>
            <person name="Doyle S."/>
        </authorList>
    </citation>
    <scope>NUCLEOTIDE SEQUENCE [LARGE SCALE GENOMIC DNA]</scope>
    <source>
        <strain evidence="9 10">NCTC10254</strain>
    </source>
</reference>
<dbReference type="AlphaFoldDB" id="A0A8B4GR61"/>
<comment type="similarity">
    <text evidence="2">Belongs to the EamA transporter family.</text>
</comment>
<dbReference type="GeneID" id="84573230"/>
<organism evidence="9 10">
    <name type="scientific">Corynebacterium matruchotii</name>
    <dbReference type="NCBI Taxonomy" id="43768"/>
    <lineage>
        <taxon>Bacteria</taxon>
        <taxon>Bacillati</taxon>
        <taxon>Actinomycetota</taxon>
        <taxon>Actinomycetes</taxon>
        <taxon>Mycobacteriales</taxon>
        <taxon>Corynebacteriaceae</taxon>
        <taxon>Corynebacterium</taxon>
    </lineage>
</organism>
<keyword evidence="5 7" id="KW-1133">Transmembrane helix</keyword>
<feature type="transmembrane region" description="Helical" evidence="7">
    <location>
        <begin position="143"/>
        <end position="163"/>
    </location>
</feature>
<keyword evidence="3" id="KW-1003">Cell membrane</keyword>
<keyword evidence="6 7" id="KW-0472">Membrane</keyword>
<name>A0A8B4GR61_9CORY</name>
<dbReference type="Proteomes" id="UP000249886">
    <property type="component" value="Unassembled WGS sequence"/>
</dbReference>
<evidence type="ECO:0000256" key="7">
    <source>
        <dbReference type="SAM" id="Phobius"/>
    </source>
</evidence>
<feature type="transmembrane region" description="Helical" evidence="7">
    <location>
        <begin position="37"/>
        <end position="55"/>
    </location>
</feature>
<feature type="transmembrane region" description="Helical" evidence="7">
    <location>
        <begin position="67"/>
        <end position="87"/>
    </location>
</feature>
<dbReference type="Pfam" id="PF00892">
    <property type="entry name" value="EamA"/>
    <property type="match status" value="1"/>
</dbReference>
<dbReference type="GO" id="GO:0005886">
    <property type="term" value="C:plasma membrane"/>
    <property type="evidence" value="ECO:0007669"/>
    <property type="project" value="UniProtKB-SubCell"/>
</dbReference>
<comment type="caution">
    <text evidence="9">The sequence shown here is derived from an EMBL/GenBank/DDBJ whole genome shotgun (WGS) entry which is preliminary data.</text>
</comment>
<feature type="transmembrane region" description="Helical" evidence="7">
    <location>
        <begin position="175"/>
        <end position="197"/>
    </location>
</feature>
<comment type="subcellular location">
    <subcellularLocation>
        <location evidence="1">Cell membrane</location>
        <topology evidence="1">Multi-pass membrane protein</topology>
    </subcellularLocation>
</comment>
<feature type="transmembrane region" description="Helical" evidence="7">
    <location>
        <begin position="203"/>
        <end position="223"/>
    </location>
</feature>
<dbReference type="PROSITE" id="PS51257">
    <property type="entry name" value="PROKAR_LIPOPROTEIN"/>
    <property type="match status" value="1"/>
</dbReference>
<evidence type="ECO:0000256" key="2">
    <source>
        <dbReference type="ARBA" id="ARBA00007362"/>
    </source>
</evidence>
<evidence type="ECO:0000313" key="10">
    <source>
        <dbReference type="Proteomes" id="UP000249886"/>
    </source>
</evidence>
<keyword evidence="4 7" id="KW-0812">Transmembrane</keyword>
<dbReference type="RefSeq" id="WP_005524436.1">
    <property type="nucleotide sequence ID" value="NZ_CAUUEQ010000006.1"/>
</dbReference>
<gene>
    <name evidence="9" type="primary">rhtA</name>
    <name evidence="9" type="ORF">NCTC10254_00347</name>
</gene>
<accession>A0A8B4GR61</accession>